<organism evidence="8 9">
    <name type="scientific">Candidatus Giovannonibacteria bacterium RIFCSPHIGHO2_01_FULL_45_23</name>
    <dbReference type="NCBI Taxonomy" id="1798325"/>
    <lineage>
        <taxon>Bacteria</taxon>
        <taxon>Candidatus Giovannoniibacteriota</taxon>
    </lineage>
</organism>
<feature type="active site" description="Electrophile" evidence="6">
    <location>
        <position position="101"/>
    </location>
</feature>
<dbReference type="AlphaFoldDB" id="A0A1F5VJ36"/>
<dbReference type="PANTHER" id="PTHR21139:SF42">
    <property type="entry name" value="TRIOSEPHOSPHATE ISOMERASE"/>
    <property type="match status" value="1"/>
</dbReference>
<dbReference type="UniPathway" id="UPA00138"/>
<accession>A0A1F5VJ36</accession>
<dbReference type="Pfam" id="PF00121">
    <property type="entry name" value="TIM"/>
    <property type="match status" value="1"/>
</dbReference>
<evidence type="ECO:0000256" key="1">
    <source>
        <dbReference type="ARBA" id="ARBA00007422"/>
    </source>
</evidence>
<dbReference type="GO" id="GO:0046166">
    <property type="term" value="P:glyceraldehyde-3-phosphate biosynthetic process"/>
    <property type="evidence" value="ECO:0007669"/>
    <property type="project" value="TreeGrafter"/>
</dbReference>
<feature type="binding site" evidence="6">
    <location>
        <begin position="238"/>
        <end position="239"/>
    </location>
    <ligand>
        <name>substrate</name>
    </ligand>
</feature>
<feature type="binding site" evidence="6">
    <location>
        <position position="177"/>
    </location>
    <ligand>
        <name>substrate</name>
    </ligand>
</feature>
<dbReference type="NCBIfam" id="TIGR00419">
    <property type="entry name" value="tim"/>
    <property type="match status" value="1"/>
</dbReference>
<dbReference type="CDD" id="cd00311">
    <property type="entry name" value="TIM"/>
    <property type="match status" value="1"/>
</dbReference>
<comment type="similarity">
    <text evidence="1 6 7">Belongs to the triosephosphate isomerase family.</text>
</comment>
<protein>
    <recommendedName>
        <fullName evidence="6 7">Triosephosphate isomerase</fullName>
        <shortName evidence="6">TIM</shortName>
        <shortName evidence="6">TPI</shortName>
        <ecNumber evidence="6 7">5.3.1.1</ecNumber>
    </recommendedName>
    <alternativeName>
        <fullName evidence="6">Triose-phosphate isomerase</fullName>
    </alternativeName>
</protein>
<dbReference type="STRING" id="1798325.A2834_01365"/>
<dbReference type="GO" id="GO:0006096">
    <property type="term" value="P:glycolytic process"/>
    <property type="evidence" value="ECO:0007669"/>
    <property type="project" value="UniProtKB-UniRule"/>
</dbReference>
<evidence type="ECO:0000256" key="5">
    <source>
        <dbReference type="ARBA" id="ARBA00023235"/>
    </source>
</evidence>
<evidence type="ECO:0000256" key="4">
    <source>
        <dbReference type="ARBA" id="ARBA00023152"/>
    </source>
</evidence>
<dbReference type="EC" id="5.3.1.1" evidence="6 7"/>
<evidence type="ECO:0000313" key="9">
    <source>
        <dbReference type="Proteomes" id="UP000179251"/>
    </source>
</evidence>
<keyword evidence="3 6" id="KW-0963">Cytoplasm</keyword>
<dbReference type="InterPro" id="IPR035990">
    <property type="entry name" value="TIM_sf"/>
</dbReference>
<dbReference type="GO" id="GO:0005829">
    <property type="term" value="C:cytosol"/>
    <property type="evidence" value="ECO:0007669"/>
    <property type="project" value="TreeGrafter"/>
</dbReference>
<name>A0A1F5VJ36_9BACT</name>
<dbReference type="EMBL" id="MFHD01000002">
    <property type="protein sequence ID" value="OGF63477.1"/>
    <property type="molecule type" value="Genomic_DNA"/>
</dbReference>
<comment type="pathway">
    <text evidence="6 7">Carbohydrate biosynthesis; gluconeogenesis.</text>
</comment>
<dbReference type="GO" id="GO:0004807">
    <property type="term" value="F:triose-phosphate isomerase activity"/>
    <property type="evidence" value="ECO:0007669"/>
    <property type="project" value="UniProtKB-UniRule"/>
</dbReference>
<feature type="binding site" evidence="6">
    <location>
        <position position="217"/>
    </location>
    <ligand>
        <name>substrate</name>
    </ligand>
</feature>
<evidence type="ECO:0000256" key="6">
    <source>
        <dbReference type="HAMAP-Rule" id="MF_00147"/>
    </source>
</evidence>
<dbReference type="PROSITE" id="PS51440">
    <property type="entry name" value="TIM_2"/>
    <property type="match status" value="1"/>
</dbReference>
<evidence type="ECO:0000313" key="8">
    <source>
        <dbReference type="EMBL" id="OGF63477.1"/>
    </source>
</evidence>
<reference evidence="8 9" key="1">
    <citation type="journal article" date="2016" name="Nat. Commun.">
        <title>Thousands of microbial genomes shed light on interconnected biogeochemical processes in an aquifer system.</title>
        <authorList>
            <person name="Anantharaman K."/>
            <person name="Brown C.T."/>
            <person name="Hug L.A."/>
            <person name="Sharon I."/>
            <person name="Castelle C.J."/>
            <person name="Probst A.J."/>
            <person name="Thomas B.C."/>
            <person name="Singh A."/>
            <person name="Wilkins M.J."/>
            <person name="Karaoz U."/>
            <person name="Brodie E.L."/>
            <person name="Williams K.H."/>
            <person name="Hubbard S.S."/>
            <person name="Banfield J.F."/>
        </authorList>
    </citation>
    <scope>NUCLEOTIDE SEQUENCE [LARGE SCALE GENOMIC DNA]</scope>
</reference>
<dbReference type="GO" id="GO:0006094">
    <property type="term" value="P:gluconeogenesis"/>
    <property type="evidence" value="ECO:0007669"/>
    <property type="project" value="UniProtKB-UniRule"/>
</dbReference>
<proteinExistence type="inferred from homology"/>
<dbReference type="SUPFAM" id="SSF51351">
    <property type="entry name" value="Triosephosphate isomerase (TIM)"/>
    <property type="match status" value="1"/>
</dbReference>
<dbReference type="Gene3D" id="3.20.20.70">
    <property type="entry name" value="Aldolase class I"/>
    <property type="match status" value="1"/>
</dbReference>
<dbReference type="UniPathway" id="UPA00109">
    <property type="reaction ID" value="UER00189"/>
</dbReference>
<dbReference type="InterPro" id="IPR022896">
    <property type="entry name" value="TrioseP_Isoase_bac/euk"/>
</dbReference>
<dbReference type="GO" id="GO:0019563">
    <property type="term" value="P:glycerol catabolic process"/>
    <property type="evidence" value="ECO:0007669"/>
    <property type="project" value="TreeGrafter"/>
</dbReference>
<feature type="active site" description="Proton acceptor" evidence="6">
    <location>
        <position position="171"/>
    </location>
</feature>
<evidence type="ECO:0000256" key="2">
    <source>
        <dbReference type="ARBA" id="ARBA00022432"/>
    </source>
</evidence>
<comment type="function">
    <text evidence="6">Involved in the gluconeogenesis. Catalyzes stereospecifically the conversion of dihydroxyacetone phosphate (DHAP) to D-glyceraldehyde-3-phosphate (G3P).</text>
</comment>
<comment type="pathway">
    <text evidence="6 7">Carbohydrate degradation; glycolysis; D-glyceraldehyde 3-phosphate from glycerone phosphate: step 1/1.</text>
</comment>
<comment type="subcellular location">
    <subcellularLocation>
        <location evidence="6 7">Cytoplasm</location>
    </subcellularLocation>
</comment>
<dbReference type="PANTHER" id="PTHR21139">
    <property type="entry name" value="TRIOSEPHOSPHATE ISOMERASE"/>
    <property type="match status" value="1"/>
</dbReference>
<evidence type="ECO:0000256" key="3">
    <source>
        <dbReference type="ARBA" id="ARBA00022490"/>
    </source>
</evidence>
<sequence length="257" mass="28319">MRKLIIANWKMNPQTPQQALQLADKVGRGVRKFRNVEVVLAPPFVFLSDVSSSMLRASRFKLAAQDVFWMNPPAGGGGAYTGEISAVQLKAYGVKLVIVGHSERRELGETNDIVRQKIKTVLENGMRAVLCVGEKEKEREVVFPKIIRDELHEGLKKIKKSLIKNLIIAYEPIWAIGGGKADTPKDVYEMSILLRRELYKMFGKRIASRIPILYGGSVDLANAAEFVSKGAADGLLVGGASLNPKSFVKIVEEVSAI</sequence>
<dbReference type="InterPro" id="IPR013785">
    <property type="entry name" value="Aldolase_TIM"/>
</dbReference>
<dbReference type="HAMAP" id="MF_00147_B">
    <property type="entry name" value="TIM_B"/>
    <property type="match status" value="1"/>
</dbReference>
<keyword evidence="4 6" id="KW-0324">Glycolysis</keyword>
<keyword evidence="5 6" id="KW-0413">Isomerase</keyword>
<comment type="caution">
    <text evidence="8">The sequence shown here is derived from an EMBL/GenBank/DDBJ whole genome shotgun (WGS) entry which is preliminary data.</text>
</comment>
<gene>
    <name evidence="6" type="primary">tpiA</name>
    <name evidence="8" type="ORF">A2834_01365</name>
</gene>
<comment type="subunit">
    <text evidence="6 7">Homodimer.</text>
</comment>
<keyword evidence="2 6" id="KW-0312">Gluconeogenesis</keyword>
<evidence type="ECO:0000256" key="7">
    <source>
        <dbReference type="RuleBase" id="RU363013"/>
    </source>
</evidence>
<dbReference type="InterPro" id="IPR000652">
    <property type="entry name" value="Triosephosphate_isomerase"/>
</dbReference>
<comment type="catalytic activity">
    <reaction evidence="6 7">
        <text>D-glyceraldehyde 3-phosphate = dihydroxyacetone phosphate</text>
        <dbReference type="Rhea" id="RHEA:18585"/>
        <dbReference type="ChEBI" id="CHEBI:57642"/>
        <dbReference type="ChEBI" id="CHEBI:59776"/>
        <dbReference type="EC" id="5.3.1.1"/>
    </reaction>
</comment>
<feature type="binding site" evidence="6">
    <location>
        <begin position="8"/>
        <end position="10"/>
    </location>
    <ligand>
        <name>substrate</name>
    </ligand>
</feature>
<dbReference type="Proteomes" id="UP000179251">
    <property type="component" value="Unassembled WGS sequence"/>
</dbReference>